<dbReference type="EnsemblPlants" id="AET2Gv20344300.12">
    <property type="protein sequence ID" value="AET2Gv20344300.12"/>
    <property type="gene ID" value="AET2Gv20344300"/>
</dbReference>
<evidence type="ECO:0008006" key="3">
    <source>
        <dbReference type="Google" id="ProtNLM"/>
    </source>
</evidence>
<reference evidence="2" key="2">
    <citation type="journal article" date="2017" name="Nat. Plants">
        <title>The Aegilops tauschii genome reveals multiple impacts of transposons.</title>
        <authorList>
            <person name="Zhao G."/>
            <person name="Zou C."/>
            <person name="Li K."/>
            <person name="Wang K."/>
            <person name="Li T."/>
            <person name="Gao L."/>
            <person name="Zhang X."/>
            <person name="Wang H."/>
            <person name="Yang Z."/>
            <person name="Liu X."/>
            <person name="Jiang W."/>
            <person name="Mao L."/>
            <person name="Kong X."/>
            <person name="Jiao Y."/>
            <person name="Jia J."/>
        </authorList>
    </citation>
    <scope>NUCLEOTIDE SEQUENCE [LARGE SCALE GENOMIC DNA]</scope>
    <source>
        <strain evidence="2">cv. AL8/78</strain>
    </source>
</reference>
<accession>A0A453B2L0</accession>
<reference evidence="1" key="3">
    <citation type="journal article" date="2017" name="Nature">
        <title>Genome sequence of the progenitor of the wheat D genome Aegilops tauschii.</title>
        <authorList>
            <person name="Luo M.C."/>
            <person name="Gu Y.Q."/>
            <person name="Puiu D."/>
            <person name="Wang H."/>
            <person name="Twardziok S.O."/>
            <person name="Deal K.R."/>
            <person name="Huo N."/>
            <person name="Zhu T."/>
            <person name="Wang L."/>
            <person name="Wang Y."/>
            <person name="McGuire P.E."/>
            <person name="Liu S."/>
            <person name="Long H."/>
            <person name="Ramasamy R.K."/>
            <person name="Rodriguez J.C."/>
            <person name="Van S.L."/>
            <person name="Yuan L."/>
            <person name="Wang Z."/>
            <person name="Xia Z."/>
            <person name="Xiao L."/>
            <person name="Anderson O.D."/>
            <person name="Ouyang S."/>
            <person name="Liang Y."/>
            <person name="Zimin A.V."/>
            <person name="Pertea G."/>
            <person name="Qi P."/>
            <person name="Bennetzen J.L."/>
            <person name="Dai X."/>
            <person name="Dawson M.W."/>
            <person name="Muller H.G."/>
            <person name="Kugler K."/>
            <person name="Rivarola-Duarte L."/>
            <person name="Spannagl M."/>
            <person name="Mayer K.F.X."/>
            <person name="Lu F.H."/>
            <person name="Bevan M.W."/>
            <person name="Leroy P."/>
            <person name="Li P."/>
            <person name="You F.M."/>
            <person name="Sun Q."/>
            <person name="Liu Z."/>
            <person name="Lyons E."/>
            <person name="Wicker T."/>
            <person name="Salzberg S.L."/>
            <person name="Devos K.M."/>
            <person name="Dvorak J."/>
        </authorList>
    </citation>
    <scope>NUCLEOTIDE SEQUENCE [LARGE SCALE GENOMIC DNA]</scope>
    <source>
        <strain evidence="1">cv. AL8/78</strain>
    </source>
</reference>
<proteinExistence type="predicted"/>
<reference evidence="2" key="1">
    <citation type="journal article" date="2014" name="Science">
        <title>Ancient hybridizations among the ancestral genomes of bread wheat.</title>
        <authorList>
            <consortium name="International Wheat Genome Sequencing Consortium,"/>
            <person name="Marcussen T."/>
            <person name="Sandve S.R."/>
            <person name="Heier L."/>
            <person name="Spannagl M."/>
            <person name="Pfeifer M."/>
            <person name="Jakobsen K.S."/>
            <person name="Wulff B.B."/>
            <person name="Steuernagel B."/>
            <person name="Mayer K.F."/>
            <person name="Olsen O.A."/>
        </authorList>
    </citation>
    <scope>NUCLEOTIDE SEQUENCE [LARGE SCALE GENOMIC DNA]</scope>
    <source>
        <strain evidence="2">cv. AL8/78</strain>
    </source>
</reference>
<reference evidence="1" key="4">
    <citation type="submission" date="2019-03" db="UniProtKB">
        <authorList>
            <consortium name="EnsemblPlants"/>
        </authorList>
    </citation>
    <scope>IDENTIFICATION</scope>
</reference>
<dbReference type="AlphaFoldDB" id="A0A453B2L0"/>
<dbReference type="Gramene" id="AET2Gv20344300.11">
    <property type="protein sequence ID" value="AET2Gv20344300.11"/>
    <property type="gene ID" value="AET2Gv20344300"/>
</dbReference>
<evidence type="ECO:0000313" key="2">
    <source>
        <dbReference type="Proteomes" id="UP000015105"/>
    </source>
</evidence>
<dbReference type="Gramene" id="AET2Gv20344300.12">
    <property type="protein sequence ID" value="AET2Gv20344300.12"/>
    <property type="gene ID" value="AET2Gv20344300"/>
</dbReference>
<evidence type="ECO:0000313" key="1">
    <source>
        <dbReference type="EnsemblPlants" id="AET2Gv20344300.12"/>
    </source>
</evidence>
<dbReference type="Proteomes" id="UP000015105">
    <property type="component" value="Chromosome 2D"/>
</dbReference>
<organism evidence="1 2">
    <name type="scientific">Aegilops tauschii subsp. strangulata</name>
    <name type="common">Goatgrass</name>
    <dbReference type="NCBI Taxonomy" id="200361"/>
    <lineage>
        <taxon>Eukaryota</taxon>
        <taxon>Viridiplantae</taxon>
        <taxon>Streptophyta</taxon>
        <taxon>Embryophyta</taxon>
        <taxon>Tracheophyta</taxon>
        <taxon>Spermatophyta</taxon>
        <taxon>Magnoliopsida</taxon>
        <taxon>Liliopsida</taxon>
        <taxon>Poales</taxon>
        <taxon>Poaceae</taxon>
        <taxon>BOP clade</taxon>
        <taxon>Pooideae</taxon>
        <taxon>Triticodae</taxon>
        <taxon>Triticeae</taxon>
        <taxon>Triticinae</taxon>
        <taxon>Aegilops</taxon>
    </lineage>
</organism>
<reference evidence="1" key="5">
    <citation type="journal article" date="2021" name="G3 (Bethesda)">
        <title>Aegilops tauschii genome assembly Aet v5.0 features greater sequence contiguity and improved annotation.</title>
        <authorList>
            <person name="Wang L."/>
            <person name="Zhu T."/>
            <person name="Rodriguez J.C."/>
            <person name="Deal K.R."/>
            <person name="Dubcovsky J."/>
            <person name="McGuire P.E."/>
            <person name="Lux T."/>
            <person name="Spannagl M."/>
            <person name="Mayer K.F.X."/>
            <person name="Baldrich P."/>
            <person name="Meyers B.C."/>
            <person name="Huo N."/>
            <person name="Gu Y.Q."/>
            <person name="Zhou H."/>
            <person name="Devos K.M."/>
            <person name="Bennetzen J.L."/>
            <person name="Unver T."/>
            <person name="Budak H."/>
            <person name="Gulick P.J."/>
            <person name="Galiba G."/>
            <person name="Kalapos B."/>
            <person name="Nelson D.R."/>
            <person name="Li P."/>
            <person name="You F.M."/>
            <person name="Luo M.C."/>
            <person name="Dvorak J."/>
        </authorList>
    </citation>
    <scope>NUCLEOTIDE SEQUENCE [LARGE SCALE GENOMIC DNA]</scope>
    <source>
        <strain evidence="1">cv. AL8/78</strain>
    </source>
</reference>
<dbReference type="EnsemblPlants" id="AET2Gv20344300.11">
    <property type="protein sequence ID" value="AET2Gv20344300.11"/>
    <property type="gene ID" value="AET2Gv20344300"/>
</dbReference>
<name>A0A453B2L0_AEGTS</name>
<sequence length="192" mass="21767">MPIVPCPDCGRNVVTYVARRGQNAGQRFYKCWNHNGADAISTGGKRRTRRMWRLLDKQHLQSGKSGQCRCKAGRRMELKLCRRLTFSRGSKTERRRRAGCIFCKRGRRIHACGGSSCGSSGSRSVSKLLLRAGTMGFSSSAVELLLHACCRRSYRPSIPIWPLAFYLLNPVNKKAFMYTDKCFRSHCTPRTN</sequence>
<keyword evidence="2" id="KW-1185">Reference proteome</keyword>
<protein>
    <recommendedName>
        <fullName evidence="3">Zinc finger GRF-type domain-containing protein</fullName>
    </recommendedName>
</protein>